<accession>A0A7W8XA00</accession>
<dbReference type="Proteomes" id="UP000585507">
    <property type="component" value="Unassembled WGS sequence"/>
</dbReference>
<evidence type="ECO:0000313" key="2">
    <source>
        <dbReference type="Proteomes" id="UP000585507"/>
    </source>
</evidence>
<organism evidence="1 2">
    <name type="scientific">Rhizobium giardinii</name>
    <dbReference type="NCBI Taxonomy" id="56731"/>
    <lineage>
        <taxon>Bacteria</taxon>
        <taxon>Pseudomonadati</taxon>
        <taxon>Pseudomonadota</taxon>
        <taxon>Alphaproteobacteria</taxon>
        <taxon>Hyphomicrobiales</taxon>
        <taxon>Rhizobiaceae</taxon>
        <taxon>Rhizobium/Agrobacterium group</taxon>
        <taxon>Rhizobium</taxon>
    </lineage>
</organism>
<gene>
    <name evidence="1" type="ORF">GGD55_003882</name>
</gene>
<dbReference type="RefSeq" id="WP_018329380.1">
    <property type="nucleotide sequence ID" value="NZ_JACHBK010000008.1"/>
</dbReference>
<keyword evidence="2" id="KW-1185">Reference proteome</keyword>
<sequence length="71" mass="8417">MRYVSLEEGLEERFRHRHVTATELLTLLAKIEESRARLRFVHLSAHLMLLDILTQPQIETYNRLRGYKVPG</sequence>
<dbReference type="EMBL" id="JACHBK010000008">
    <property type="protein sequence ID" value="MBB5537167.1"/>
    <property type="molecule type" value="Genomic_DNA"/>
</dbReference>
<protein>
    <submittedName>
        <fullName evidence="1">Uncharacterized protein</fullName>
    </submittedName>
</protein>
<comment type="caution">
    <text evidence="1">The sequence shown here is derived from an EMBL/GenBank/DDBJ whole genome shotgun (WGS) entry which is preliminary data.</text>
</comment>
<proteinExistence type="predicted"/>
<dbReference type="AlphaFoldDB" id="A0A7W8XA00"/>
<reference evidence="1 2" key="1">
    <citation type="submission" date="2020-08" db="EMBL/GenBank/DDBJ databases">
        <title>Genomic Encyclopedia of Type Strains, Phase IV (KMG-V): Genome sequencing to study the core and pangenomes of soil and plant-associated prokaryotes.</title>
        <authorList>
            <person name="Whitman W."/>
        </authorList>
    </citation>
    <scope>NUCLEOTIDE SEQUENCE [LARGE SCALE GENOMIC DNA]</scope>
    <source>
        <strain evidence="1 2">SEMIA 4084</strain>
    </source>
</reference>
<evidence type="ECO:0000313" key="1">
    <source>
        <dbReference type="EMBL" id="MBB5537167.1"/>
    </source>
</evidence>
<name>A0A7W8XA00_9HYPH</name>